<evidence type="ECO:0000313" key="3">
    <source>
        <dbReference type="Proteomes" id="UP000887013"/>
    </source>
</evidence>
<dbReference type="EMBL" id="BMAW01128521">
    <property type="protein sequence ID" value="GFU25978.1"/>
    <property type="molecule type" value="Genomic_DNA"/>
</dbReference>
<feature type="compositionally biased region" description="Basic and acidic residues" evidence="1">
    <location>
        <begin position="67"/>
        <end position="78"/>
    </location>
</feature>
<protein>
    <submittedName>
        <fullName evidence="2">Uncharacterized protein</fullName>
    </submittedName>
</protein>
<evidence type="ECO:0000313" key="2">
    <source>
        <dbReference type="EMBL" id="GFU25978.1"/>
    </source>
</evidence>
<feature type="region of interest" description="Disordered" evidence="1">
    <location>
        <begin position="1"/>
        <end position="104"/>
    </location>
</feature>
<sequence>MKARGQREKEFISGARDTQENIRKSGSIGRQKQRNAAKETSKGHKARDSRKRASERRKRGPLLGGYRGRERRSSREQPSRPSTVSNSIRQVHKRQKALKHSKNT</sequence>
<dbReference type="Proteomes" id="UP000887013">
    <property type="component" value="Unassembled WGS sequence"/>
</dbReference>
<feature type="compositionally biased region" description="Basic residues" evidence="1">
    <location>
        <begin position="43"/>
        <end position="60"/>
    </location>
</feature>
<proteinExistence type="predicted"/>
<comment type="caution">
    <text evidence="2">The sequence shown here is derived from an EMBL/GenBank/DDBJ whole genome shotgun (WGS) entry which is preliminary data.</text>
</comment>
<keyword evidence="3" id="KW-1185">Reference proteome</keyword>
<dbReference type="AlphaFoldDB" id="A0A8X6QLY8"/>
<feature type="compositionally biased region" description="Basic and acidic residues" evidence="1">
    <location>
        <begin position="1"/>
        <end position="23"/>
    </location>
</feature>
<evidence type="ECO:0000256" key="1">
    <source>
        <dbReference type="SAM" id="MobiDB-lite"/>
    </source>
</evidence>
<reference evidence="2" key="1">
    <citation type="submission" date="2020-08" db="EMBL/GenBank/DDBJ databases">
        <title>Multicomponent nature underlies the extraordinary mechanical properties of spider dragline silk.</title>
        <authorList>
            <person name="Kono N."/>
            <person name="Nakamura H."/>
            <person name="Mori M."/>
            <person name="Yoshida Y."/>
            <person name="Ohtoshi R."/>
            <person name="Malay A.D."/>
            <person name="Moran D.A.P."/>
            <person name="Tomita M."/>
            <person name="Numata K."/>
            <person name="Arakawa K."/>
        </authorList>
    </citation>
    <scope>NUCLEOTIDE SEQUENCE</scope>
</reference>
<feature type="compositionally biased region" description="Basic residues" evidence="1">
    <location>
        <begin position="90"/>
        <end position="104"/>
    </location>
</feature>
<name>A0A8X6QLY8_NEPPI</name>
<gene>
    <name evidence="2" type="ORF">NPIL_213211</name>
</gene>
<organism evidence="2 3">
    <name type="scientific">Nephila pilipes</name>
    <name type="common">Giant wood spider</name>
    <name type="synonym">Nephila maculata</name>
    <dbReference type="NCBI Taxonomy" id="299642"/>
    <lineage>
        <taxon>Eukaryota</taxon>
        <taxon>Metazoa</taxon>
        <taxon>Ecdysozoa</taxon>
        <taxon>Arthropoda</taxon>
        <taxon>Chelicerata</taxon>
        <taxon>Arachnida</taxon>
        <taxon>Araneae</taxon>
        <taxon>Araneomorphae</taxon>
        <taxon>Entelegynae</taxon>
        <taxon>Araneoidea</taxon>
        <taxon>Nephilidae</taxon>
        <taxon>Nephila</taxon>
    </lineage>
</organism>
<accession>A0A8X6QLY8</accession>